<evidence type="ECO:0000313" key="5">
    <source>
        <dbReference type="EMBL" id="KKI99427.1"/>
    </source>
</evidence>
<dbReference type="EMBL" id="AJTX02000004">
    <property type="protein sequence ID" value="KKJ00073.1"/>
    <property type="molecule type" value="Genomic_DNA"/>
</dbReference>
<dbReference type="Pfam" id="PF01609">
    <property type="entry name" value="DDE_Tnp_1"/>
    <property type="match status" value="1"/>
</dbReference>
<dbReference type="eggNOG" id="COG3385">
    <property type="taxonomic scope" value="Bacteria"/>
</dbReference>
<dbReference type="InterPro" id="IPR012337">
    <property type="entry name" value="RNaseH-like_sf"/>
</dbReference>
<dbReference type="EMBL" id="AJTX02000004">
    <property type="protein sequence ID" value="KKJ00621.1"/>
    <property type="molecule type" value="Genomic_DNA"/>
</dbReference>
<gene>
    <name evidence="13" type="ORF">PROH_05365</name>
    <name evidence="9" type="ORF">PROH_06455</name>
    <name evidence="10" type="ORF">PROH_08440</name>
    <name evidence="6" type="ORF">PROH_09985</name>
    <name evidence="11" type="ORF">PROH_10455</name>
    <name evidence="7" type="ORF">PROH_11120</name>
    <name evidence="8" type="ORF">PROH_11440</name>
    <name evidence="12" type="ORF">PROH_11510</name>
    <name evidence="4" type="ORF">PROH_13660</name>
    <name evidence="5" type="ORF">PROH_16650</name>
    <name evidence="2" type="ORF">PROH_16675</name>
    <name evidence="3" type="ORF">PROH_17325</name>
</gene>
<feature type="non-terminal residue" evidence="2">
    <location>
        <position position="1"/>
    </location>
</feature>
<dbReference type="STRING" id="317619.GCA_000332315_00035"/>
<dbReference type="EMBL" id="AJTX02000004">
    <property type="protein sequence ID" value="KKJ00625.1"/>
    <property type="molecule type" value="Genomic_DNA"/>
</dbReference>
<evidence type="ECO:0000313" key="7">
    <source>
        <dbReference type="EMBL" id="KKJ00236.1"/>
    </source>
</evidence>
<dbReference type="GO" id="GO:0003677">
    <property type="term" value="F:DNA binding"/>
    <property type="evidence" value="ECO:0007669"/>
    <property type="project" value="InterPro"/>
</dbReference>
<evidence type="ECO:0000313" key="14">
    <source>
        <dbReference type="Proteomes" id="UP000034681"/>
    </source>
</evidence>
<evidence type="ECO:0000313" key="2">
    <source>
        <dbReference type="EMBL" id="KKI98545.1"/>
    </source>
</evidence>
<keyword evidence="14" id="KW-1185">Reference proteome</keyword>
<dbReference type="EMBL" id="AJTX02000004">
    <property type="protein sequence ID" value="KKJ00236.1"/>
    <property type="molecule type" value="Genomic_DNA"/>
</dbReference>
<evidence type="ECO:0000313" key="4">
    <source>
        <dbReference type="EMBL" id="KKI99425.1"/>
    </source>
</evidence>
<dbReference type="InterPro" id="IPR002559">
    <property type="entry name" value="Transposase_11"/>
</dbReference>
<feature type="domain" description="Transposase IS4-like" evidence="1">
    <location>
        <begin position="15"/>
        <end position="169"/>
    </location>
</feature>
<accession>A0A0M2PPP7</accession>
<dbReference type="EMBL" id="AJTX02000006">
    <property type="protein sequence ID" value="KKI99427.1"/>
    <property type="molecule type" value="Genomic_DNA"/>
</dbReference>
<dbReference type="EMBL" id="AJTX02000004">
    <property type="protein sequence ID" value="KKJ00619.1"/>
    <property type="molecule type" value="Genomic_DNA"/>
</dbReference>
<dbReference type="Proteomes" id="UP000034681">
    <property type="component" value="Unassembled WGS sequence"/>
</dbReference>
<evidence type="ECO:0000313" key="3">
    <source>
        <dbReference type="EMBL" id="KKI98809.1"/>
    </source>
</evidence>
<dbReference type="EMBL" id="AJTX02000007">
    <property type="protein sequence ID" value="KKI98809.1"/>
    <property type="molecule type" value="Genomic_DNA"/>
</dbReference>
<evidence type="ECO:0000313" key="11">
    <source>
        <dbReference type="EMBL" id="KKJ00623.1"/>
    </source>
</evidence>
<dbReference type="EMBL" id="AJTX02000004">
    <property type="protein sequence ID" value="KKJ00623.1"/>
    <property type="molecule type" value="Genomic_DNA"/>
</dbReference>
<comment type="caution">
    <text evidence="2">The sequence shown here is derived from an EMBL/GenBank/DDBJ whole genome shotgun (WGS) entry which is preliminary data.</text>
</comment>
<protein>
    <submittedName>
        <fullName evidence="2">Transposase</fullName>
    </submittedName>
</protein>
<dbReference type="EMBL" id="AJTX02000003">
    <property type="protein sequence ID" value="KKJ00883.1"/>
    <property type="molecule type" value="Genomic_DNA"/>
</dbReference>
<dbReference type="SUPFAM" id="SSF53098">
    <property type="entry name" value="Ribonuclease H-like"/>
    <property type="match status" value="1"/>
</dbReference>
<dbReference type="GO" id="GO:0006313">
    <property type="term" value="P:DNA transposition"/>
    <property type="evidence" value="ECO:0007669"/>
    <property type="project" value="InterPro"/>
</dbReference>
<evidence type="ECO:0000313" key="9">
    <source>
        <dbReference type="EMBL" id="KKJ00619.1"/>
    </source>
</evidence>
<reference evidence="14" key="2">
    <citation type="submission" date="2012-04" db="EMBL/GenBank/DDBJ databases">
        <authorList>
            <person name="Borisov I.G."/>
            <person name="Ivanikova N.V."/>
            <person name="Pinevich A.V."/>
        </authorList>
    </citation>
    <scope>NUCLEOTIDE SEQUENCE [LARGE SCALE GENOMIC DNA]</scope>
</reference>
<dbReference type="EMBL" id="AJTX02000007">
    <property type="protein sequence ID" value="KKI98545.1"/>
    <property type="molecule type" value="Genomic_DNA"/>
</dbReference>
<reference evidence="14" key="4">
    <citation type="submission" date="2015-04" db="EMBL/GenBank/DDBJ databases">
        <authorList>
            <person name="Chernyaeva E.N."/>
            <person name="Velichko N.V."/>
            <person name="Rayko M.P."/>
            <person name="Pinevich A.V."/>
        </authorList>
    </citation>
    <scope>NUCLEOTIDE SEQUENCE [LARGE SCALE GENOMIC DNA]</scope>
</reference>
<dbReference type="GO" id="GO:0004803">
    <property type="term" value="F:transposase activity"/>
    <property type="evidence" value="ECO:0007669"/>
    <property type="project" value="InterPro"/>
</dbReference>
<dbReference type="AlphaFoldDB" id="A0A0M2PPP7"/>
<evidence type="ECO:0000313" key="12">
    <source>
        <dbReference type="EMBL" id="KKJ00625.1"/>
    </source>
</evidence>
<dbReference type="EMBL" id="AJTX02000004">
    <property type="protein sequence ID" value="KKJ00287.1"/>
    <property type="molecule type" value="Genomic_DNA"/>
</dbReference>
<sequence>SVAFEKYQPLLERAVQVLSSFEEVVLLADRGFANQELVRWLQTSPWHWGIRVPSDTTVYGVHKRGFSREVRQLYPPKGQVKLYHQVRIWTDAQLQCNLALASMRGVKDKWAIMTDETPTLETFWDYGLRFRIEQLFLDSKSGVFDWEGSRVRNVEALERLYLVVAISLLFATITGMAVQRADLRRQVDTHWRRGLSYLKIGLRWLTGVVHKGRDFLPFDALLYRDPEPCFASAKAKQKHLEQFSIERVQTFYCSA</sequence>
<proteinExistence type="predicted"/>
<evidence type="ECO:0000313" key="8">
    <source>
        <dbReference type="EMBL" id="KKJ00287.1"/>
    </source>
</evidence>
<name>A0A0M2PPP7_PROHO</name>
<evidence type="ECO:0000313" key="6">
    <source>
        <dbReference type="EMBL" id="KKJ00073.1"/>
    </source>
</evidence>
<reference evidence="2 14" key="1">
    <citation type="submission" date="2012-04" db="EMBL/GenBank/DDBJ databases">
        <authorList>
            <person name="Shanker A."/>
            <person name="Yadav P."/>
            <person name="Khan S."/>
            <person name="Sharma V."/>
        </authorList>
    </citation>
    <scope>NUCLEOTIDE SEQUENCE [LARGE SCALE GENOMIC DNA]</scope>
    <source>
        <strain evidence="2">CALU 1027</strain>
    </source>
</reference>
<evidence type="ECO:0000313" key="10">
    <source>
        <dbReference type="EMBL" id="KKJ00621.1"/>
    </source>
</evidence>
<dbReference type="EMBL" id="AJTX02000006">
    <property type="protein sequence ID" value="KKI99425.1"/>
    <property type="molecule type" value="Genomic_DNA"/>
</dbReference>
<evidence type="ECO:0000313" key="13">
    <source>
        <dbReference type="EMBL" id="KKJ00883.1"/>
    </source>
</evidence>
<organism evidence="2 14">
    <name type="scientific">Prochlorothrix hollandica PCC 9006 = CALU 1027</name>
    <dbReference type="NCBI Taxonomy" id="317619"/>
    <lineage>
        <taxon>Bacteria</taxon>
        <taxon>Bacillati</taxon>
        <taxon>Cyanobacteriota</taxon>
        <taxon>Cyanophyceae</taxon>
        <taxon>Prochlorotrichales</taxon>
        <taxon>Prochlorotrichaceae</taxon>
        <taxon>Prochlorothrix</taxon>
    </lineage>
</organism>
<reference evidence="2 14" key="3">
    <citation type="submission" date="2015-04" db="EMBL/GenBank/DDBJ databases">
        <authorList>
            <person name="Syromyatnikov M.Y."/>
            <person name="Popov V.N."/>
        </authorList>
    </citation>
    <scope>NUCLEOTIDE SEQUENCE [LARGE SCALE GENOMIC DNA]</scope>
    <source>
        <strain evidence="2">CALU 1027</strain>
    </source>
</reference>
<evidence type="ECO:0000259" key="1">
    <source>
        <dbReference type="Pfam" id="PF01609"/>
    </source>
</evidence>